<dbReference type="Gene3D" id="1.10.10.750">
    <property type="entry name" value="Ypt/Rab-GAP domain of gyp1p, domain 1"/>
    <property type="match status" value="1"/>
</dbReference>
<dbReference type="PANTHER" id="PTHR47219">
    <property type="entry name" value="RAB GTPASE-ACTIVATING PROTEIN 1-LIKE"/>
    <property type="match status" value="1"/>
</dbReference>
<evidence type="ECO:0000256" key="2">
    <source>
        <dbReference type="ARBA" id="ARBA00043879"/>
    </source>
</evidence>
<dbReference type="RefSeq" id="XP_058344275.1">
    <property type="nucleotide sequence ID" value="XM_058484776.1"/>
</dbReference>
<comment type="function">
    <text evidence="2">May act as a GTPase-activating protein for Rab family protein(s).</text>
</comment>
<feature type="domain" description="Rab-GAP TBC" evidence="3">
    <location>
        <begin position="203"/>
        <end position="413"/>
    </location>
</feature>
<proteinExistence type="predicted"/>
<dbReference type="Proteomes" id="UP001234581">
    <property type="component" value="Unassembled WGS sequence"/>
</dbReference>
<gene>
    <name evidence="4" type="ORF">O0I10_004722</name>
</gene>
<dbReference type="GO" id="GO:0031267">
    <property type="term" value="F:small GTPase binding"/>
    <property type="evidence" value="ECO:0007669"/>
    <property type="project" value="TreeGrafter"/>
</dbReference>
<dbReference type="SUPFAM" id="SSF47923">
    <property type="entry name" value="Ypt/Rab-GAP domain of gyp1p"/>
    <property type="match status" value="2"/>
</dbReference>
<evidence type="ECO:0000313" key="5">
    <source>
        <dbReference type="Proteomes" id="UP001234581"/>
    </source>
</evidence>
<dbReference type="SMART" id="SM00164">
    <property type="entry name" value="TBC"/>
    <property type="match status" value="1"/>
</dbReference>
<evidence type="ECO:0000259" key="3">
    <source>
        <dbReference type="PROSITE" id="PS50086"/>
    </source>
</evidence>
<sequence length="487" mass="56196">MTTEQNIAYQHFHTALESLAEYKPRYQHQQKNDHPSHMYLSNKLSSHTIPSASAFGDEHLPYSPYYSFGISNNSCASSFTSISSSTSIASSDDFDPLPELRAFGKKAMKREKSSSKKMTCTMDPSLENPNDMIAYSENIESKRDFYGFKLPTEWVSIEELYRFDRGYKPILERQASKWATFLAEAGNHLPPLCCKLKRYTRKGVPRHLRSSVWMHYSGAQAKMNADPGLYKRCLDIGKEESNEHLQIIQRDARRTFSENTYFSQPGASVDEEDLESNPKQRALKNVLVAFTTHLGFYHPSFATLAAFFLLIVDDEHKAFWLLEQVVLYYYPENAFNGRDLSIDQSVLMQLVYDKMPGVWNKLSNKRCFWECSSKKGQMPPVTVVTSHWFLDGFINILPIETIVRIWDCIFIEGYQVLFRVALTIFKINESHIHYASDDIQASRILQNTPRGLIDCDAFLEAVFSKTGVANEITFRDIERRRVVLRYR</sequence>
<reference evidence="4 5" key="1">
    <citation type="submission" date="2023-03" db="EMBL/GenBank/DDBJ databases">
        <title>Genome sequence of Lichtheimia ornata CBS 291.66.</title>
        <authorList>
            <person name="Mohabir J.T."/>
            <person name="Shea T.P."/>
            <person name="Kurbessoian T."/>
            <person name="Berby B."/>
            <person name="Fontaine J."/>
            <person name="Livny J."/>
            <person name="Gnirke A."/>
            <person name="Stajich J.E."/>
            <person name="Cuomo C.A."/>
        </authorList>
    </citation>
    <scope>NUCLEOTIDE SEQUENCE [LARGE SCALE GENOMIC DNA]</scope>
    <source>
        <strain evidence="4">CBS 291.66</strain>
    </source>
</reference>
<protein>
    <recommendedName>
        <fullName evidence="3">Rab-GAP TBC domain-containing protein</fullName>
    </recommendedName>
</protein>
<dbReference type="GO" id="GO:0005096">
    <property type="term" value="F:GTPase activator activity"/>
    <property type="evidence" value="ECO:0007669"/>
    <property type="project" value="UniProtKB-KW"/>
</dbReference>
<name>A0AAD7Y1W6_9FUNG</name>
<keyword evidence="5" id="KW-1185">Reference proteome</keyword>
<evidence type="ECO:0000256" key="1">
    <source>
        <dbReference type="ARBA" id="ARBA00022468"/>
    </source>
</evidence>
<dbReference type="PROSITE" id="PS50086">
    <property type="entry name" value="TBC_RABGAP"/>
    <property type="match status" value="1"/>
</dbReference>
<dbReference type="EMBL" id="JARTCD010000018">
    <property type="protein sequence ID" value="KAJ8659362.1"/>
    <property type="molecule type" value="Genomic_DNA"/>
</dbReference>
<dbReference type="Gene3D" id="1.10.472.80">
    <property type="entry name" value="Ypt/Rab-GAP domain of gyp1p, domain 3"/>
    <property type="match status" value="1"/>
</dbReference>
<dbReference type="Gene3D" id="1.10.8.270">
    <property type="entry name" value="putative rabgap domain of human tbc1 domain family member 14 like domains"/>
    <property type="match status" value="1"/>
</dbReference>
<dbReference type="InterPro" id="IPR050302">
    <property type="entry name" value="Rab_GAP_TBC_domain"/>
</dbReference>
<dbReference type="Pfam" id="PF00566">
    <property type="entry name" value="RabGAP-TBC"/>
    <property type="match status" value="1"/>
</dbReference>
<dbReference type="InterPro" id="IPR000195">
    <property type="entry name" value="Rab-GAP-TBC_dom"/>
</dbReference>
<dbReference type="GeneID" id="83212135"/>
<accession>A0AAD7Y1W6</accession>
<dbReference type="PANTHER" id="PTHR47219:SF10">
    <property type="entry name" value="GROWTH HORMONE-REGULATED TBC PROTEIN 1"/>
    <property type="match status" value="1"/>
</dbReference>
<comment type="caution">
    <text evidence="4">The sequence shown here is derived from an EMBL/GenBank/DDBJ whole genome shotgun (WGS) entry which is preliminary data.</text>
</comment>
<organism evidence="4 5">
    <name type="scientific">Lichtheimia ornata</name>
    <dbReference type="NCBI Taxonomy" id="688661"/>
    <lineage>
        <taxon>Eukaryota</taxon>
        <taxon>Fungi</taxon>
        <taxon>Fungi incertae sedis</taxon>
        <taxon>Mucoromycota</taxon>
        <taxon>Mucoromycotina</taxon>
        <taxon>Mucoromycetes</taxon>
        <taxon>Mucorales</taxon>
        <taxon>Lichtheimiaceae</taxon>
        <taxon>Lichtheimia</taxon>
    </lineage>
</organism>
<keyword evidence="1" id="KW-0343">GTPase activation</keyword>
<dbReference type="InterPro" id="IPR035969">
    <property type="entry name" value="Rab-GAP_TBC_sf"/>
</dbReference>
<evidence type="ECO:0000313" key="4">
    <source>
        <dbReference type="EMBL" id="KAJ8659362.1"/>
    </source>
</evidence>
<dbReference type="AlphaFoldDB" id="A0AAD7Y1W6"/>